<feature type="region of interest" description="Disordered" evidence="1">
    <location>
        <begin position="128"/>
        <end position="212"/>
    </location>
</feature>
<dbReference type="EMBL" id="HBFK01033977">
    <property type="protein sequence ID" value="CAD8754080.1"/>
    <property type="molecule type" value="Transcribed_RNA"/>
</dbReference>
<dbReference type="AlphaFoldDB" id="A0A6U2DA43"/>
<accession>A0A6U2DA43</accession>
<feature type="compositionally biased region" description="Polar residues" evidence="1">
    <location>
        <begin position="158"/>
        <end position="170"/>
    </location>
</feature>
<reference evidence="2" key="1">
    <citation type="submission" date="2021-01" db="EMBL/GenBank/DDBJ databases">
        <authorList>
            <person name="Corre E."/>
            <person name="Pelletier E."/>
            <person name="Niang G."/>
            <person name="Scheremetjew M."/>
            <person name="Finn R."/>
            <person name="Kale V."/>
            <person name="Holt S."/>
            <person name="Cochrane G."/>
            <person name="Meng A."/>
            <person name="Brown T."/>
            <person name="Cohen L."/>
        </authorList>
    </citation>
    <scope>NUCLEOTIDE SEQUENCE</scope>
    <source>
        <strain evidence="2">CCMP441</strain>
    </source>
</reference>
<proteinExistence type="predicted"/>
<evidence type="ECO:0000313" key="3">
    <source>
        <dbReference type="EMBL" id="CAD8754080.1"/>
    </source>
</evidence>
<name>A0A6U2DA43_HEMAN</name>
<feature type="compositionally biased region" description="Basic and acidic residues" evidence="1">
    <location>
        <begin position="140"/>
        <end position="150"/>
    </location>
</feature>
<gene>
    <name evidence="2" type="ORF">HAND1043_LOCUS20586</name>
    <name evidence="3" type="ORF">HAND1043_LOCUS20587</name>
</gene>
<feature type="compositionally biased region" description="Basic and acidic residues" evidence="1">
    <location>
        <begin position="192"/>
        <end position="203"/>
    </location>
</feature>
<feature type="region of interest" description="Disordered" evidence="1">
    <location>
        <begin position="26"/>
        <end position="71"/>
    </location>
</feature>
<evidence type="ECO:0000313" key="2">
    <source>
        <dbReference type="EMBL" id="CAD8754079.1"/>
    </source>
</evidence>
<sequence length="302" mass="32172">MMEALRGNKGPNIVCGGMAVRFATRATSTGRRYSPPSHARPRPRTTARRDKPSTSDPRPSTTPQPVLPPALVRNNLVEGGQEETLEATYSSRPLTASGLPAISSSAAHGPVLSVGLLSRRNPQAAAEVLSAKLQASPSRRGSEASPERRSITVRSRGPPSQSSSVTNSEDASPRASDAPGVRFAPTMSSRDSISKDASRDKRSISPMARRLGGRARARAIPCLTSGVERRYLPGVGIKTIKTRQGQAVDVVRSREKEGDSKGGRGSAKLAAIKTLRSHLDAPDGGDELHTIRIRPARFRLLV</sequence>
<evidence type="ECO:0000256" key="1">
    <source>
        <dbReference type="SAM" id="MobiDB-lite"/>
    </source>
</evidence>
<protein>
    <submittedName>
        <fullName evidence="2">Uncharacterized protein</fullName>
    </submittedName>
</protein>
<dbReference type="EMBL" id="HBFK01033976">
    <property type="protein sequence ID" value="CAD8754079.1"/>
    <property type="molecule type" value="Transcribed_RNA"/>
</dbReference>
<organism evidence="2">
    <name type="scientific">Hemiselmis andersenii</name>
    <name type="common">Cryptophyte alga</name>
    <dbReference type="NCBI Taxonomy" id="464988"/>
    <lineage>
        <taxon>Eukaryota</taxon>
        <taxon>Cryptophyceae</taxon>
        <taxon>Cryptomonadales</taxon>
        <taxon>Hemiselmidaceae</taxon>
        <taxon>Hemiselmis</taxon>
    </lineage>
</organism>